<dbReference type="AlphaFoldDB" id="A0A0C3AZE2"/>
<feature type="region of interest" description="Disordered" evidence="1">
    <location>
        <begin position="414"/>
        <end position="440"/>
    </location>
</feature>
<dbReference type="Proteomes" id="UP000053989">
    <property type="component" value="Unassembled WGS sequence"/>
</dbReference>
<reference evidence="2 3" key="1">
    <citation type="submission" date="2014-04" db="EMBL/GenBank/DDBJ databases">
        <authorList>
            <consortium name="DOE Joint Genome Institute"/>
            <person name="Kuo A."/>
            <person name="Kohler A."/>
            <person name="Nagy L.G."/>
            <person name="Floudas D."/>
            <person name="Copeland A."/>
            <person name="Barry K.W."/>
            <person name="Cichocki N."/>
            <person name="Veneault-Fourrey C."/>
            <person name="LaButti K."/>
            <person name="Lindquist E.A."/>
            <person name="Lipzen A."/>
            <person name="Lundell T."/>
            <person name="Morin E."/>
            <person name="Murat C."/>
            <person name="Sun H."/>
            <person name="Tunlid A."/>
            <person name="Henrissat B."/>
            <person name="Grigoriev I.V."/>
            <person name="Hibbett D.S."/>
            <person name="Martin F."/>
            <person name="Nordberg H.P."/>
            <person name="Cantor M.N."/>
            <person name="Hua S.X."/>
        </authorList>
    </citation>
    <scope>NUCLEOTIDE SEQUENCE [LARGE SCALE GENOMIC DNA]</scope>
    <source>
        <strain evidence="2 3">Foug A</strain>
    </source>
</reference>
<feature type="compositionally biased region" description="Polar residues" evidence="1">
    <location>
        <begin position="1"/>
        <end position="16"/>
    </location>
</feature>
<evidence type="ECO:0000313" key="2">
    <source>
        <dbReference type="EMBL" id="KIM70372.1"/>
    </source>
</evidence>
<feature type="region of interest" description="Disordered" evidence="1">
    <location>
        <begin position="196"/>
        <end position="230"/>
    </location>
</feature>
<feature type="region of interest" description="Disordered" evidence="1">
    <location>
        <begin position="1"/>
        <end position="42"/>
    </location>
</feature>
<dbReference type="InParanoid" id="A0A0C3AZE2"/>
<dbReference type="STRING" id="1036808.A0A0C3AZE2"/>
<dbReference type="EMBL" id="KN822005">
    <property type="protein sequence ID" value="KIM70372.1"/>
    <property type="molecule type" value="Genomic_DNA"/>
</dbReference>
<feature type="compositionally biased region" description="Low complexity" evidence="1">
    <location>
        <begin position="20"/>
        <end position="34"/>
    </location>
</feature>
<sequence length="440" mass="47601">MSQSPRRLSFPSSSQEFALPSSPASASSQDDTSTNPLFLRFRRQSLLPRPSTFYADKGTRSPLAISFTIPIGRHRSSNGEESESDRERMCTESSPSSSSGHPTPPIVVPPAKKTEQIQDEGSNKDTLTPSTPPNRNIGVLAPEPLYSPAVVSSRRPSYSLKPARILDILAEATRPDDDEVKSEAAFQRLIASCSELPIQPRTPRGPQNKGRYPEEAVDEDFQREDTPSDDDDVDAIFAFDPPSEPTTTKPCTPALSMSGDDTTGSPMVMAMDVDGPLASPSLTSAPALVQWRYTPPPTASAVVRSNKRKCDDRYDPYPTSAKRRAVSPSISYLRETHPSLSYPRTPNGRPSLPIPLAIPVSNGGSATSSPTVTNYSFQNYPTPRQVGLGQMSLSSSPILRPTLGLSSPILRPIPRIRRGTDGEERDIEGANEGVNGLTLS</sequence>
<dbReference type="HOGENOM" id="CLU_052537_0_0_1"/>
<dbReference type="OrthoDB" id="5396103at2759"/>
<feature type="region of interest" description="Disordered" evidence="1">
    <location>
        <begin position="65"/>
        <end position="144"/>
    </location>
</feature>
<organism evidence="2 3">
    <name type="scientific">Scleroderma citrinum Foug A</name>
    <dbReference type="NCBI Taxonomy" id="1036808"/>
    <lineage>
        <taxon>Eukaryota</taxon>
        <taxon>Fungi</taxon>
        <taxon>Dikarya</taxon>
        <taxon>Basidiomycota</taxon>
        <taxon>Agaricomycotina</taxon>
        <taxon>Agaricomycetes</taxon>
        <taxon>Agaricomycetidae</taxon>
        <taxon>Boletales</taxon>
        <taxon>Sclerodermatineae</taxon>
        <taxon>Sclerodermataceae</taxon>
        <taxon>Scleroderma</taxon>
    </lineage>
</organism>
<name>A0A0C3AZE2_9AGAM</name>
<accession>A0A0C3AZE2</accession>
<protein>
    <submittedName>
        <fullName evidence="2">Uncharacterized protein</fullName>
    </submittedName>
</protein>
<keyword evidence="3" id="KW-1185">Reference proteome</keyword>
<reference evidence="3" key="2">
    <citation type="submission" date="2015-01" db="EMBL/GenBank/DDBJ databases">
        <title>Evolutionary Origins and Diversification of the Mycorrhizal Mutualists.</title>
        <authorList>
            <consortium name="DOE Joint Genome Institute"/>
            <consortium name="Mycorrhizal Genomics Consortium"/>
            <person name="Kohler A."/>
            <person name="Kuo A."/>
            <person name="Nagy L.G."/>
            <person name="Floudas D."/>
            <person name="Copeland A."/>
            <person name="Barry K.W."/>
            <person name="Cichocki N."/>
            <person name="Veneault-Fourrey C."/>
            <person name="LaButti K."/>
            <person name="Lindquist E.A."/>
            <person name="Lipzen A."/>
            <person name="Lundell T."/>
            <person name="Morin E."/>
            <person name="Murat C."/>
            <person name="Riley R."/>
            <person name="Ohm R."/>
            <person name="Sun H."/>
            <person name="Tunlid A."/>
            <person name="Henrissat B."/>
            <person name="Grigoriev I.V."/>
            <person name="Hibbett D.S."/>
            <person name="Martin F."/>
        </authorList>
    </citation>
    <scope>NUCLEOTIDE SEQUENCE [LARGE SCALE GENOMIC DNA]</scope>
    <source>
        <strain evidence="3">Foug A</strain>
    </source>
</reference>
<gene>
    <name evidence="2" type="ORF">SCLCIDRAFT_528628</name>
</gene>
<evidence type="ECO:0000256" key="1">
    <source>
        <dbReference type="SAM" id="MobiDB-lite"/>
    </source>
</evidence>
<evidence type="ECO:0000313" key="3">
    <source>
        <dbReference type="Proteomes" id="UP000053989"/>
    </source>
</evidence>
<proteinExistence type="predicted"/>
<feature type="region of interest" description="Disordered" evidence="1">
    <location>
        <begin position="238"/>
        <end position="257"/>
    </location>
</feature>
<feature type="region of interest" description="Disordered" evidence="1">
    <location>
        <begin position="298"/>
        <end position="327"/>
    </location>
</feature>
<feature type="compositionally biased region" description="Acidic residues" evidence="1">
    <location>
        <begin position="215"/>
        <end position="230"/>
    </location>
</feature>